<dbReference type="EMBL" id="IACJ01153655">
    <property type="protein sequence ID" value="LAA64212.1"/>
    <property type="molecule type" value="Transcribed_RNA"/>
</dbReference>
<name>A0A2D4GWS5_MICCO</name>
<accession>A0A2D4GWS5</accession>
<proteinExistence type="predicted"/>
<reference evidence="2" key="1">
    <citation type="submission" date="2017-07" db="EMBL/GenBank/DDBJ databases">
        <authorList>
            <person name="Mikheyev A."/>
            <person name="Grau M."/>
        </authorList>
    </citation>
    <scope>NUCLEOTIDE SEQUENCE</scope>
    <source>
        <tissue evidence="2">Venom_gland</tissue>
    </source>
</reference>
<organism evidence="2">
    <name type="scientific">Micrurus corallinus</name>
    <name type="common">Brazilian coral snake</name>
    <dbReference type="NCBI Taxonomy" id="54390"/>
    <lineage>
        <taxon>Eukaryota</taxon>
        <taxon>Metazoa</taxon>
        <taxon>Chordata</taxon>
        <taxon>Craniata</taxon>
        <taxon>Vertebrata</taxon>
        <taxon>Euteleostomi</taxon>
        <taxon>Lepidosauria</taxon>
        <taxon>Squamata</taxon>
        <taxon>Bifurcata</taxon>
        <taxon>Unidentata</taxon>
        <taxon>Episquamata</taxon>
        <taxon>Toxicofera</taxon>
        <taxon>Serpentes</taxon>
        <taxon>Colubroidea</taxon>
        <taxon>Elapidae</taxon>
        <taxon>Elapinae</taxon>
        <taxon>Micrurus</taxon>
    </lineage>
</organism>
<dbReference type="AlphaFoldDB" id="A0A2D4GWS5"/>
<feature type="region of interest" description="Disordered" evidence="1">
    <location>
        <begin position="70"/>
        <end position="115"/>
    </location>
</feature>
<evidence type="ECO:0000313" key="2">
    <source>
        <dbReference type="EMBL" id="LAA64210.1"/>
    </source>
</evidence>
<dbReference type="EMBL" id="IACJ01153654">
    <property type="protein sequence ID" value="LAA64210.1"/>
    <property type="molecule type" value="Transcribed_RNA"/>
</dbReference>
<reference evidence="2" key="2">
    <citation type="submission" date="2017-11" db="EMBL/GenBank/DDBJ databases">
        <title>Coralsnake Venomics: Analyses of Venom Gland Transcriptomes and Proteomes of Six Brazilian Taxa.</title>
        <authorList>
            <person name="Aird S.D."/>
            <person name="Jorge da Silva N."/>
            <person name="Qiu L."/>
            <person name="Villar-Briones A."/>
            <person name="Aparecida-Saddi V."/>
            <person name="Campos-Telles M.P."/>
            <person name="Grau M."/>
            <person name="Mikheyev A.S."/>
        </authorList>
    </citation>
    <scope>NUCLEOTIDE SEQUENCE</scope>
    <source>
        <tissue evidence="2">Venom_gland</tissue>
    </source>
</reference>
<protein>
    <submittedName>
        <fullName evidence="2">Uncharacterized protein</fullName>
    </submittedName>
</protein>
<evidence type="ECO:0000256" key="1">
    <source>
        <dbReference type="SAM" id="MobiDB-lite"/>
    </source>
</evidence>
<sequence length="115" mass="12540">MLGAKVFFLTPPRVRSRERMEGRRPAEIDAGVLLPINPRAAATEGRELSGSPLDVPSDILHDLPKRSWRKHTRRLVSSPGRSKTASTPAARSGYSTGPANWTPVRAHARAVQPPS</sequence>
<feature type="compositionally biased region" description="Polar residues" evidence="1">
    <location>
        <begin position="79"/>
        <end position="99"/>
    </location>
</feature>